<comment type="caution">
    <text evidence="5">The sequence shown here is derived from an EMBL/GenBank/DDBJ whole genome shotgun (WGS) entry which is preliminary data.</text>
</comment>
<keyword evidence="6" id="KW-1185">Reference proteome</keyword>
<dbReference type="GO" id="GO:0016757">
    <property type="term" value="F:glycosyltransferase activity"/>
    <property type="evidence" value="ECO:0007669"/>
    <property type="project" value="UniProtKB-KW"/>
</dbReference>
<keyword evidence="2" id="KW-0328">Glycosyltransferase</keyword>
<dbReference type="PANTHER" id="PTHR12526">
    <property type="entry name" value="GLYCOSYLTRANSFERASE"/>
    <property type="match status" value="1"/>
</dbReference>
<organism evidence="5 6">
    <name type="scientific">Virgisporangium aurantiacum</name>
    <dbReference type="NCBI Taxonomy" id="175570"/>
    <lineage>
        <taxon>Bacteria</taxon>
        <taxon>Bacillati</taxon>
        <taxon>Actinomycetota</taxon>
        <taxon>Actinomycetes</taxon>
        <taxon>Micromonosporales</taxon>
        <taxon>Micromonosporaceae</taxon>
        <taxon>Virgisporangium</taxon>
    </lineage>
</organism>
<evidence type="ECO:0000313" key="5">
    <source>
        <dbReference type="EMBL" id="GIJ54762.1"/>
    </source>
</evidence>
<evidence type="ECO:0000256" key="4">
    <source>
        <dbReference type="SAM" id="MobiDB-lite"/>
    </source>
</evidence>
<dbReference type="Pfam" id="PF13692">
    <property type="entry name" value="Glyco_trans_1_4"/>
    <property type="match status" value="1"/>
</dbReference>
<accession>A0A8J4E083</accession>
<feature type="region of interest" description="Disordered" evidence="4">
    <location>
        <begin position="379"/>
        <end position="398"/>
    </location>
</feature>
<comment type="similarity">
    <text evidence="1">Belongs to the glycosyltransferase group 1 family. Glycosyltransferase 4 subfamily.</text>
</comment>
<evidence type="ECO:0000313" key="6">
    <source>
        <dbReference type="Proteomes" id="UP000612585"/>
    </source>
</evidence>
<dbReference type="RefSeq" id="WP_203990352.1">
    <property type="nucleotide sequence ID" value="NZ_BOPG01000012.1"/>
</dbReference>
<evidence type="ECO:0000256" key="2">
    <source>
        <dbReference type="ARBA" id="ARBA00022676"/>
    </source>
</evidence>
<reference evidence="5" key="1">
    <citation type="submission" date="2021-01" db="EMBL/GenBank/DDBJ databases">
        <title>Whole genome shotgun sequence of Virgisporangium aurantiacum NBRC 16421.</title>
        <authorList>
            <person name="Komaki H."/>
            <person name="Tamura T."/>
        </authorList>
    </citation>
    <scope>NUCLEOTIDE SEQUENCE</scope>
    <source>
        <strain evidence="5">NBRC 16421</strain>
    </source>
</reference>
<keyword evidence="3 5" id="KW-0808">Transferase</keyword>
<dbReference type="SUPFAM" id="SSF53756">
    <property type="entry name" value="UDP-Glycosyltransferase/glycogen phosphorylase"/>
    <property type="match status" value="1"/>
</dbReference>
<protein>
    <submittedName>
        <fullName evidence="5">Glycosyl transferase</fullName>
    </submittedName>
</protein>
<sequence length="398" mass="41203">MFTTDNRRRIRLAIVSPTPPRPCPVAAHTDELCRMLPVVAPRIGLTVFAIDHGDGPPHAAGRAAAGSIAADDPSAYRRAGQRLRRLGVDVALLEVGPGSAGGPRGRYLLGLTDELTRLGVPYLVAPHQVRPFPRPDEANVLSALCRDAAGVVVSSNCARQALAASGIVPPRRVAVVPPGPAPDLRVPRPRPAVLARCGAGPVLTTLGHLSPARGIEVAVAALPALAAVHPDVRYVVAGRTLAFQAGPGDDPYRRAVLRAATALRVAHRLILLDTDLSITDTAALLHATDVYVAPDLDIGRTDDRPLADAVTLGLRVVATRTPYAIETMGDRPGAVVPPGNPDALAAAVERTLAGPTPAGGNHTSVHAAEQIAGLVALVASPRSAPRQRAPATGRRSAA</sequence>
<evidence type="ECO:0000256" key="1">
    <source>
        <dbReference type="ARBA" id="ARBA00009481"/>
    </source>
</evidence>
<dbReference type="EMBL" id="BOPG01000012">
    <property type="protein sequence ID" value="GIJ54762.1"/>
    <property type="molecule type" value="Genomic_DNA"/>
</dbReference>
<proteinExistence type="inferred from homology"/>
<dbReference type="Proteomes" id="UP000612585">
    <property type="component" value="Unassembled WGS sequence"/>
</dbReference>
<name>A0A8J4E083_9ACTN</name>
<dbReference type="Gene3D" id="3.40.50.2000">
    <property type="entry name" value="Glycogen Phosphorylase B"/>
    <property type="match status" value="2"/>
</dbReference>
<dbReference type="AlphaFoldDB" id="A0A8J4E083"/>
<gene>
    <name evidence="5" type="ORF">Vau01_022780</name>
</gene>
<evidence type="ECO:0000256" key="3">
    <source>
        <dbReference type="ARBA" id="ARBA00022679"/>
    </source>
</evidence>
<dbReference type="PANTHER" id="PTHR12526:SF640">
    <property type="entry name" value="COLANIC ACID BIOSYNTHESIS GLYCOSYLTRANSFERASE WCAL-RELATED"/>
    <property type="match status" value="1"/>
</dbReference>